<dbReference type="SUPFAM" id="SSF47384">
    <property type="entry name" value="Homodimeric domain of signal transducing histidine kinase"/>
    <property type="match status" value="1"/>
</dbReference>
<dbReference type="InterPro" id="IPR003661">
    <property type="entry name" value="HisK_dim/P_dom"/>
</dbReference>
<dbReference type="Pfam" id="PF00512">
    <property type="entry name" value="HisKA"/>
    <property type="match status" value="1"/>
</dbReference>
<gene>
    <name evidence="10" type="ORF">CFH83_07620</name>
</gene>
<keyword evidence="3" id="KW-0597">Phosphoprotein</keyword>
<reference evidence="10 11" key="1">
    <citation type="journal article" date="2017" name="Front. Microbiol.">
        <title>Comparative Genomic Analysis of the Class Epsilonproteobacteria and Proposed Reclassification to Epsilonbacteraeota (phyl. nov.).</title>
        <authorList>
            <person name="Waite D.W."/>
            <person name="Vanwonterghem I."/>
            <person name="Rinke C."/>
            <person name="Parks D.H."/>
            <person name="Zhang Y."/>
            <person name="Takai K."/>
            <person name="Sievert S.M."/>
            <person name="Simon J."/>
            <person name="Campbell B.J."/>
            <person name="Hanson T.E."/>
            <person name="Woyke T."/>
            <person name="Klotz M.G."/>
            <person name="Hugenholtz P."/>
        </authorList>
    </citation>
    <scope>NUCLEOTIDE SEQUENCE [LARGE SCALE GENOMIC DNA]</scope>
    <source>
        <strain evidence="10">UBA12443</strain>
    </source>
</reference>
<dbReference type="AlphaFoldDB" id="A0A2D3WCH6"/>
<evidence type="ECO:0000256" key="8">
    <source>
        <dbReference type="ARBA" id="ARBA00023012"/>
    </source>
</evidence>
<dbReference type="PRINTS" id="PR00344">
    <property type="entry name" value="BCTRLSENSOR"/>
</dbReference>
<dbReference type="PANTHER" id="PTHR43065:SF10">
    <property type="entry name" value="PEROXIDE STRESS-ACTIVATED HISTIDINE KINASE MAK3"/>
    <property type="match status" value="1"/>
</dbReference>
<dbReference type="GO" id="GO:0005524">
    <property type="term" value="F:ATP binding"/>
    <property type="evidence" value="ECO:0007669"/>
    <property type="project" value="UniProtKB-KW"/>
</dbReference>
<evidence type="ECO:0000256" key="2">
    <source>
        <dbReference type="ARBA" id="ARBA00012438"/>
    </source>
</evidence>
<dbReference type="EMBL" id="DLUI01000108">
    <property type="protein sequence ID" value="DAB38118.1"/>
    <property type="molecule type" value="Genomic_DNA"/>
</dbReference>
<keyword evidence="4" id="KW-0808">Transferase</keyword>
<evidence type="ECO:0000256" key="1">
    <source>
        <dbReference type="ARBA" id="ARBA00000085"/>
    </source>
</evidence>
<evidence type="ECO:0000256" key="5">
    <source>
        <dbReference type="ARBA" id="ARBA00022741"/>
    </source>
</evidence>
<dbReference type="PANTHER" id="PTHR43065">
    <property type="entry name" value="SENSOR HISTIDINE KINASE"/>
    <property type="match status" value="1"/>
</dbReference>
<dbReference type="InterPro" id="IPR004358">
    <property type="entry name" value="Sig_transdc_His_kin-like_C"/>
</dbReference>
<accession>A0A2D3WCH6</accession>
<comment type="caution">
    <text evidence="10">The sequence shown here is derived from an EMBL/GenBank/DDBJ whole genome shotgun (WGS) entry which is preliminary data.</text>
</comment>
<dbReference type="Gene3D" id="3.30.565.10">
    <property type="entry name" value="Histidine kinase-like ATPase, C-terminal domain"/>
    <property type="match status" value="1"/>
</dbReference>
<protein>
    <recommendedName>
        <fullName evidence="2">histidine kinase</fullName>
        <ecNumber evidence="2">2.7.13.3</ecNumber>
    </recommendedName>
</protein>
<dbReference type="Proteomes" id="UP000228859">
    <property type="component" value="Unassembled WGS sequence"/>
</dbReference>
<dbReference type="PROSITE" id="PS50109">
    <property type="entry name" value="HIS_KIN"/>
    <property type="match status" value="1"/>
</dbReference>
<evidence type="ECO:0000313" key="10">
    <source>
        <dbReference type="EMBL" id="DAB38118.1"/>
    </source>
</evidence>
<evidence type="ECO:0000256" key="6">
    <source>
        <dbReference type="ARBA" id="ARBA00022777"/>
    </source>
</evidence>
<comment type="catalytic activity">
    <reaction evidence="1">
        <text>ATP + protein L-histidine = ADP + protein N-phospho-L-histidine.</text>
        <dbReference type="EC" id="2.7.13.3"/>
    </reaction>
</comment>
<dbReference type="Pfam" id="PF02518">
    <property type="entry name" value="HATPase_c"/>
    <property type="match status" value="1"/>
</dbReference>
<dbReference type="InterPro" id="IPR005467">
    <property type="entry name" value="His_kinase_dom"/>
</dbReference>
<evidence type="ECO:0000313" key="11">
    <source>
        <dbReference type="Proteomes" id="UP000228859"/>
    </source>
</evidence>
<name>A0A2D3WCH6_9BACT</name>
<dbReference type="CDD" id="cd00082">
    <property type="entry name" value="HisKA"/>
    <property type="match status" value="1"/>
</dbReference>
<dbReference type="RefSeq" id="WP_299803488.1">
    <property type="nucleotide sequence ID" value="NZ_DLUI01000108.1"/>
</dbReference>
<keyword evidence="8" id="KW-0902">Two-component regulatory system</keyword>
<sequence>MKSYSHVLNEIDSSERSIDYAHQINQQKKLAQLGEMVAMIAHQWRQPLNAISATAINLALKVQMEEFYPEEIEKGAFFIQNQCQKMSQTIETFMEFVKPSKEASYFFLRHSIDEALKLIERQLYTHNISIKIIEEQEGIKIFGYEDQFEQVLLNLLSNARDAFDEVDHDEKNLILSISLGDEGECILSIEDNGGGVPEAVRDKIFNPFFTNKEDGKGTGLGLYMSMEIIKKSFDSTLRHTPIKGGSRFEIVFNPTITSLGL</sequence>
<keyword evidence="5" id="KW-0547">Nucleotide-binding</keyword>
<dbReference type="InterPro" id="IPR036890">
    <property type="entry name" value="HATPase_C_sf"/>
</dbReference>
<evidence type="ECO:0000256" key="3">
    <source>
        <dbReference type="ARBA" id="ARBA00022553"/>
    </source>
</evidence>
<dbReference type="SMART" id="SM00387">
    <property type="entry name" value="HATPase_c"/>
    <property type="match status" value="1"/>
</dbReference>
<keyword evidence="7" id="KW-0067">ATP-binding</keyword>
<dbReference type="InterPro" id="IPR036097">
    <property type="entry name" value="HisK_dim/P_sf"/>
</dbReference>
<evidence type="ECO:0000256" key="4">
    <source>
        <dbReference type="ARBA" id="ARBA00022679"/>
    </source>
</evidence>
<dbReference type="EC" id="2.7.13.3" evidence="2"/>
<proteinExistence type="predicted"/>
<keyword evidence="6" id="KW-0418">Kinase</keyword>
<evidence type="ECO:0000259" key="9">
    <source>
        <dbReference type="PROSITE" id="PS50109"/>
    </source>
</evidence>
<organism evidence="10 11">
    <name type="scientific">Sulfuricurvum kujiense</name>
    <dbReference type="NCBI Taxonomy" id="148813"/>
    <lineage>
        <taxon>Bacteria</taxon>
        <taxon>Pseudomonadati</taxon>
        <taxon>Campylobacterota</taxon>
        <taxon>Epsilonproteobacteria</taxon>
        <taxon>Campylobacterales</taxon>
        <taxon>Sulfurimonadaceae</taxon>
        <taxon>Sulfuricurvum</taxon>
    </lineage>
</organism>
<dbReference type="SUPFAM" id="SSF55874">
    <property type="entry name" value="ATPase domain of HSP90 chaperone/DNA topoisomerase II/histidine kinase"/>
    <property type="match status" value="1"/>
</dbReference>
<feature type="domain" description="Histidine kinase" evidence="9">
    <location>
        <begin position="39"/>
        <end position="256"/>
    </location>
</feature>
<dbReference type="GO" id="GO:0000155">
    <property type="term" value="F:phosphorelay sensor kinase activity"/>
    <property type="evidence" value="ECO:0007669"/>
    <property type="project" value="InterPro"/>
</dbReference>
<dbReference type="InterPro" id="IPR003594">
    <property type="entry name" value="HATPase_dom"/>
</dbReference>
<dbReference type="Gene3D" id="1.10.287.130">
    <property type="match status" value="1"/>
</dbReference>
<evidence type="ECO:0000256" key="7">
    <source>
        <dbReference type="ARBA" id="ARBA00022840"/>
    </source>
</evidence>